<keyword evidence="4" id="KW-1185">Reference proteome</keyword>
<feature type="compositionally biased region" description="Low complexity" evidence="2">
    <location>
        <begin position="1541"/>
        <end position="1588"/>
    </location>
</feature>
<feature type="compositionally biased region" description="Basic and acidic residues" evidence="2">
    <location>
        <begin position="2186"/>
        <end position="2199"/>
    </location>
</feature>
<feature type="region of interest" description="Disordered" evidence="2">
    <location>
        <begin position="1524"/>
        <end position="1590"/>
    </location>
</feature>
<feature type="region of interest" description="Disordered" evidence="2">
    <location>
        <begin position="1216"/>
        <end position="1507"/>
    </location>
</feature>
<feature type="region of interest" description="Disordered" evidence="2">
    <location>
        <begin position="102"/>
        <end position="123"/>
    </location>
</feature>
<dbReference type="VEuPathDB" id="ToxoDB:BESB_029080"/>
<feature type="compositionally biased region" description="Basic and acidic residues" evidence="2">
    <location>
        <begin position="1452"/>
        <end position="1464"/>
    </location>
</feature>
<feature type="compositionally biased region" description="Basic and acidic residues" evidence="2">
    <location>
        <begin position="2126"/>
        <end position="2162"/>
    </location>
</feature>
<feature type="compositionally biased region" description="Low complexity" evidence="2">
    <location>
        <begin position="164"/>
        <end position="180"/>
    </location>
</feature>
<feature type="compositionally biased region" description="Basic and acidic residues" evidence="2">
    <location>
        <begin position="1757"/>
        <end position="1792"/>
    </location>
</feature>
<feature type="compositionally biased region" description="Low complexity" evidence="2">
    <location>
        <begin position="525"/>
        <end position="538"/>
    </location>
</feature>
<feature type="compositionally biased region" description="Low complexity" evidence="2">
    <location>
        <begin position="1465"/>
        <end position="1478"/>
    </location>
</feature>
<accession>A0A2A9M750</accession>
<keyword evidence="1" id="KW-0175">Coiled coil</keyword>
<feature type="compositionally biased region" description="Basic and acidic residues" evidence="2">
    <location>
        <begin position="185"/>
        <end position="201"/>
    </location>
</feature>
<feature type="compositionally biased region" description="Low complexity" evidence="2">
    <location>
        <begin position="304"/>
        <end position="313"/>
    </location>
</feature>
<organism evidence="3 4">
    <name type="scientific">Besnoitia besnoiti</name>
    <name type="common">Apicomplexan protozoan</name>
    <dbReference type="NCBI Taxonomy" id="94643"/>
    <lineage>
        <taxon>Eukaryota</taxon>
        <taxon>Sar</taxon>
        <taxon>Alveolata</taxon>
        <taxon>Apicomplexa</taxon>
        <taxon>Conoidasida</taxon>
        <taxon>Coccidia</taxon>
        <taxon>Eucoccidiorida</taxon>
        <taxon>Eimeriorina</taxon>
        <taxon>Sarcocystidae</taxon>
        <taxon>Besnoitia</taxon>
    </lineage>
</organism>
<feature type="compositionally biased region" description="Basic and acidic residues" evidence="2">
    <location>
        <begin position="2085"/>
        <end position="2113"/>
    </location>
</feature>
<feature type="compositionally biased region" description="Basic and acidic residues" evidence="2">
    <location>
        <begin position="1898"/>
        <end position="1922"/>
    </location>
</feature>
<feature type="compositionally biased region" description="Basic and acidic residues" evidence="2">
    <location>
        <begin position="2005"/>
        <end position="2031"/>
    </location>
</feature>
<dbReference type="EMBL" id="NWUJ01000015">
    <property type="protein sequence ID" value="PFH31473.1"/>
    <property type="molecule type" value="Genomic_DNA"/>
</dbReference>
<protein>
    <submittedName>
        <fullName evidence="3">Uncharacterized protein</fullName>
    </submittedName>
</protein>
<evidence type="ECO:0000313" key="4">
    <source>
        <dbReference type="Proteomes" id="UP000224006"/>
    </source>
</evidence>
<dbReference type="STRING" id="94643.A0A2A9M750"/>
<evidence type="ECO:0000256" key="2">
    <source>
        <dbReference type="SAM" id="MobiDB-lite"/>
    </source>
</evidence>
<feature type="coiled-coil region" evidence="1">
    <location>
        <begin position="557"/>
        <end position="591"/>
    </location>
</feature>
<feature type="region of interest" description="Disordered" evidence="2">
    <location>
        <begin position="985"/>
        <end position="1007"/>
    </location>
</feature>
<feature type="region of interest" description="Disordered" evidence="2">
    <location>
        <begin position="820"/>
        <end position="869"/>
    </location>
</feature>
<feature type="compositionally biased region" description="Gly residues" evidence="2">
    <location>
        <begin position="1139"/>
        <end position="1155"/>
    </location>
</feature>
<feature type="region of interest" description="Disordered" evidence="2">
    <location>
        <begin position="1608"/>
        <end position="2267"/>
    </location>
</feature>
<feature type="region of interest" description="Disordered" evidence="2">
    <location>
        <begin position="512"/>
        <end position="538"/>
    </location>
</feature>
<feature type="compositionally biased region" description="Basic and acidic residues" evidence="2">
    <location>
        <begin position="1866"/>
        <end position="1886"/>
    </location>
</feature>
<feature type="compositionally biased region" description="Basic and acidic residues" evidence="2">
    <location>
        <begin position="1701"/>
        <end position="1716"/>
    </location>
</feature>
<gene>
    <name evidence="3" type="ORF">BESB_029080</name>
</gene>
<dbReference type="Proteomes" id="UP000224006">
    <property type="component" value="Unassembled WGS sequence"/>
</dbReference>
<feature type="compositionally biased region" description="Basic and acidic residues" evidence="2">
    <location>
        <begin position="1649"/>
        <end position="1664"/>
    </location>
</feature>
<feature type="region of interest" description="Disordered" evidence="2">
    <location>
        <begin position="288"/>
        <end position="313"/>
    </location>
</feature>
<comment type="caution">
    <text evidence="3">The sequence shown here is derived from an EMBL/GenBank/DDBJ whole genome shotgun (WGS) entry which is preliminary data.</text>
</comment>
<feature type="region of interest" description="Disordered" evidence="2">
    <location>
        <begin position="358"/>
        <end position="383"/>
    </location>
</feature>
<feature type="compositionally biased region" description="Basic and acidic residues" evidence="2">
    <location>
        <begin position="1119"/>
        <end position="1133"/>
    </location>
</feature>
<feature type="compositionally biased region" description="Basic and acidic residues" evidence="2">
    <location>
        <begin position="1365"/>
        <end position="1395"/>
    </location>
</feature>
<dbReference type="GeneID" id="40307960"/>
<name>A0A2A9M750_BESBE</name>
<evidence type="ECO:0000313" key="3">
    <source>
        <dbReference type="EMBL" id="PFH31473.1"/>
    </source>
</evidence>
<proteinExistence type="predicted"/>
<feature type="compositionally biased region" description="Gly residues" evidence="2">
    <location>
        <begin position="1736"/>
        <end position="1746"/>
    </location>
</feature>
<feature type="compositionally biased region" description="Basic and acidic residues" evidence="2">
    <location>
        <begin position="820"/>
        <end position="848"/>
    </location>
</feature>
<feature type="region of interest" description="Disordered" evidence="2">
    <location>
        <begin position="1062"/>
        <end position="1178"/>
    </location>
</feature>
<feature type="compositionally biased region" description="Basic and acidic residues" evidence="2">
    <location>
        <begin position="1799"/>
        <end position="1811"/>
    </location>
</feature>
<feature type="region of interest" description="Disordered" evidence="2">
    <location>
        <begin position="1020"/>
        <end position="1041"/>
    </location>
</feature>
<evidence type="ECO:0000256" key="1">
    <source>
        <dbReference type="SAM" id="Coils"/>
    </source>
</evidence>
<dbReference type="KEGG" id="bbes:BESB_029080"/>
<dbReference type="OrthoDB" id="333885at2759"/>
<feature type="compositionally biased region" description="Low complexity" evidence="2">
    <location>
        <begin position="2040"/>
        <end position="2051"/>
    </location>
</feature>
<feature type="compositionally biased region" description="Basic and acidic residues" evidence="2">
    <location>
        <begin position="1418"/>
        <end position="1429"/>
    </location>
</feature>
<reference evidence="3 4" key="1">
    <citation type="submission" date="2017-09" db="EMBL/GenBank/DDBJ databases">
        <title>Genome sequencing of Besnoitia besnoiti strain Bb-Ger1.</title>
        <authorList>
            <person name="Schares G."/>
            <person name="Venepally P."/>
            <person name="Lorenzi H.A."/>
        </authorList>
    </citation>
    <scope>NUCLEOTIDE SEQUENCE [LARGE SCALE GENOMIC DNA]</scope>
    <source>
        <strain evidence="3 4">Bb-Ger1</strain>
    </source>
</reference>
<feature type="compositionally biased region" description="Low complexity" evidence="2">
    <location>
        <begin position="288"/>
        <end position="297"/>
    </location>
</feature>
<dbReference type="RefSeq" id="XP_029215482.1">
    <property type="nucleotide sequence ID" value="XM_029361582.1"/>
</dbReference>
<feature type="compositionally biased region" description="Basic and acidic residues" evidence="2">
    <location>
        <begin position="2211"/>
        <end position="2224"/>
    </location>
</feature>
<feature type="compositionally biased region" description="Basic and acidic residues" evidence="2">
    <location>
        <begin position="1022"/>
        <end position="1035"/>
    </location>
</feature>
<feature type="region of interest" description="Disordered" evidence="2">
    <location>
        <begin position="164"/>
        <end position="205"/>
    </location>
</feature>
<feature type="compositionally biased region" description="Low complexity" evidence="2">
    <location>
        <begin position="1093"/>
        <end position="1116"/>
    </location>
</feature>
<feature type="compositionally biased region" description="Low complexity" evidence="2">
    <location>
        <begin position="1216"/>
        <end position="1237"/>
    </location>
</feature>
<feature type="compositionally biased region" description="Basic and acidic residues" evidence="2">
    <location>
        <begin position="987"/>
        <end position="997"/>
    </location>
</feature>
<sequence>MDFLAGPPSSNVAREASYSSLTSSALLHTFPLIDGFTGEVFTIDLRHPLLLASSAGAFSPSISRLSTPRVPETSDALRGRRCTWEGLQRFLIHHVVPALPRASLRSSPDAPRTPSEERAPVHLASAASSPRFFPRQAGGESAASACGLLVVAGRQPSCAVAEAWASAPHPVSPSASPVGGWRRRGGGDRERKRSEEVRGDARGGLPEEDGVVLLLERTATSLGLEVKRRGGAADEASSQSRFLEAGEPGPIFCFRTDVLFSSWASHVNPTHPPNSHALVGASGALGGRSAALSSSTLRPDRESGGLPAGSPASSAASPDAFYLHAYDPRDPLNAGFSQTSPSRDASSQPPLAFGRATEAEAAAALPRERRASGPRTPFPFPLPYASPSLEKRLSVPEQRAVKTASALCTDSGLQHFACNVRTAAHLLAAGRARALAAAALLKRLPQQRQAALVVQANLERHIHVASRWLASLGARLEEERRLQQSLLDGLPQLFSLFESCVLPQTLQSYESHGASAGLHSGGPEGAATRAAGAPSSSAPPFRTLADALRLPTIQRHVRRIENQRQQVYERLRQLERRCAEAREEASLAGRRAVSVAERGGSLEDEAARIEAAGREHEVLFHRVLEALPPPPIAYSHYSPDQLHERQRLQSNALQQLRQVALEQAASEERLARLWARRGDEFLGALLRAFRGKMEVKQHHDVGLLVRDASHRVAVSVLQLGRLYAVPRACALAVHECQRRRQFRCAYTAAARDAQVQLDQVRRGEEASRLRFLETCGHALPAALFRPLKECSVPRVYVHGPGDFDRSLEGLVGPEFLSVRREDNRDGRGPTARDARQKRYEACHSEQDGSRVQTLDEAEMRGGNPGGSGGETSVVAAATKHLQLELAERQEKELEHMLQSASLSENAALAILAAEGILTEIVNRGDTSDKVHLEEAANADLGILLSQWRGEEEAEIQLGSFRDHAVTLAPGPSTGVLAGGGNAARATAAEENRKREGDVEPTGWRGREDWLSAGAARFNGESDLSKDVQSKPHKAENASFERAADSIKLEGKRVEAQRRLSAYPIPEVTPASPVKQPPCGSDQAADGAHASGLLMSQSDPDSASSLSRPPSELLASPQRDFVRSACGDRPRRDAAFPCSGIGGEGGNTFETEGGGFQRSSADCVSSSSSSSPRRPCLRGTFPIGEENASARACGLAGAEAFSAASGAHISGEVESPVSASSAAAAVAVSGPSAVSSSAGYTASSFPYTGEARGSESRSQAAAPVEGDGGMDMSARRADLDGSQRGGGDEGAAAAAVEEDREERKLTGESGRGRMWSPTEWSSTESEDAQTISQKTDKAHASSSFRDADGEGNCLLEGSQEAATTPSRDEDAPLRQTETVRLKGLGDGERHAPKRAGDTTVHTPGDEGSCRLSSMHARAGRGDLNENREPSRSSSLFFTPRAAPLGDPSNSDVEGEHTPAERRRAAANEAEGGAVVVAARDSLPAPETAGEPRPGAESSRPAEESDPLGHVASASLALFSFASRPHSSAGRDLASPAAALPTDSHAAPSSHARSSAASDSVAARGASSGVSAASALPAASSSSAAEASSLDPHDAASTLVALLPSEIFSAGNADASGVPSSEKGCQRDGRDESEEARAAMTQRTPPAPAEEAERSPARAADRELARDAAASGEGQGEKEEATQSAQALPASPEAPTEPPSTGRQHEKHQAERIARSEDEAGGGERMADQELLSARQEGAGGQPGGDTPGRGEPNELGDAESRETCAADARHLREAQRSPREAGGTERQGEREVARAAQADRCPHPRLNEEPGKEAAVTRGGADAPQISAEAAEPEETPGETPQSPRPTEAGSSPAGLMAHQGSAPDVEGLRLREARTVGDLQEEREYEPLVLAALDDLEDPKGAETRQERGARDSAPRPDRPQEASEAEDDPRLQPLQEETEETTRAGLAGHRGVEERMNAFEGEGLEGGSWLKQAADRGKQGAAEEPSGEASRLGADAEGLLGPKRWREEEGGRRANADKEAGEADAQRETEPMEADDGVSLSPSIRPSSRSEGVPPPLLSPPVTGRSVGAHALDVAHGAALSSAEEGREEERGEAEKVQSSDSRDDADNREVDQAVEAAGLSAGPREGREGDSGTEIGEERGGRAPEAARHQSNQREEERKQTGALLRLQDEGGDCTGGAAEADEEASKREQNSSRHIGEVGGEGPDTLEGESRESEKRVRGAEEDVEQVAVERSSAEFSEGKDDEGEEAKGAREGEATGNSVDASG</sequence>